<proteinExistence type="predicted"/>
<feature type="compositionally biased region" description="Low complexity" evidence="3">
    <location>
        <begin position="470"/>
        <end position="485"/>
    </location>
</feature>
<dbReference type="EMBL" id="KV750587">
    <property type="protein sequence ID" value="OCL04150.1"/>
    <property type="molecule type" value="Genomic_DNA"/>
</dbReference>
<feature type="region of interest" description="Disordered" evidence="3">
    <location>
        <begin position="417"/>
        <end position="437"/>
    </location>
</feature>
<keyword evidence="2" id="KW-0804">Transcription</keyword>
<evidence type="ECO:0000256" key="1">
    <source>
        <dbReference type="ARBA" id="ARBA00023015"/>
    </source>
</evidence>
<dbReference type="PANTHER" id="PTHR22597:SF5">
    <property type="entry name" value="LOCALIZATION PROTEIN, PUTATIVE (AFU_ORTHOLOGUE AFUA_1G10600)-RELATED"/>
    <property type="match status" value="1"/>
</dbReference>
<evidence type="ECO:0000313" key="4">
    <source>
        <dbReference type="EMBL" id="OCL04150.1"/>
    </source>
</evidence>
<name>A0A8E2ESQ6_9PEZI</name>
<organism evidence="4 5">
    <name type="scientific">Glonium stellatum</name>
    <dbReference type="NCBI Taxonomy" id="574774"/>
    <lineage>
        <taxon>Eukaryota</taxon>
        <taxon>Fungi</taxon>
        <taxon>Dikarya</taxon>
        <taxon>Ascomycota</taxon>
        <taxon>Pezizomycotina</taxon>
        <taxon>Dothideomycetes</taxon>
        <taxon>Pleosporomycetidae</taxon>
        <taxon>Gloniales</taxon>
        <taxon>Gloniaceae</taxon>
        <taxon>Glonium</taxon>
    </lineage>
</organism>
<protein>
    <recommendedName>
        <fullName evidence="6">Nuclear localization protein</fullName>
    </recommendedName>
</protein>
<feature type="compositionally biased region" description="Pro residues" evidence="3">
    <location>
        <begin position="486"/>
        <end position="495"/>
    </location>
</feature>
<evidence type="ECO:0000256" key="2">
    <source>
        <dbReference type="ARBA" id="ARBA00023163"/>
    </source>
</evidence>
<feature type="compositionally biased region" description="Polar residues" evidence="3">
    <location>
        <begin position="449"/>
        <end position="458"/>
    </location>
</feature>
<feature type="region of interest" description="Disordered" evidence="3">
    <location>
        <begin position="449"/>
        <end position="654"/>
    </location>
</feature>
<feature type="compositionally biased region" description="Polar residues" evidence="3">
    <location>
        <begin position="583"/>
        <end position="599"/>
    </location>
</feature>
<feature type="region of interest" description="Disordered" evidence="3">
    <location>
        <begin position="1"/>
        <end position="157"/>
    </location>
</feature>
<gene>
    <name evidence="4" type="ORF">AOQ84DRAFT_301443</name>
</gene>
<feature type="compositionally biased region" description="Polar residues" evidence="3">
    <location>
        <begin position="28"/>
        <end position="40"/>
    </location>
</feature>
<dbReference type="Pfam" id="PF08624">
    <property type="entry name" value="CRC_subunit"/>
    <property type="match status" value="1"/>
</dbReference>
<feature type="compositionally biased region" description="Gly residues" evidence="3">
    <location>
        <begin position="519"/>
        <end position="533"/>
    </location>
</feature>
<feature type="compositionally biased region" description="Polar residues" evidence="3">
    <location>
        <begin position="622"/>
        <end position="637"/>
    </location>
</feature>
<feature type="compositionally biased region" description="Polar residues" evidence="3">
    <location>
        <begin position="107"/>
        <end position="129"/>
    </location>
</feature>
<dbReference type="GO" id="GO:0031490">
    <property type="term" value="F:chromatin DNA binding"/>
    <property type="evidence" value="ECO:0007669"/>
    <property type="project" value="TreeGrafter"/>
</dbReference>
<dbReference type="PANTHER" id="PTHR22597">
    <property type="entry name" value="POLYCOMB GROUP PROTEIN"/>
    <property type="match status" value="1"/>
</dbReference>
<dbReference type="InterPro" id="IPR013933">
    <property type="entry name" value="CRC_Rsc7/Swp82"/>
</dbReference>
<accession>A0A8E2ESQ6</accession>
<keyword evidence="1" id="KW-0805">Transcription regulation</keyword>
<feature type="compositionally biased region" description="Low complexity" evidence="3">
    <location>
        <begin position="556"/>
        <end position="582"/>
    </location>
</feature>
<reference evidence="4 5" key="1">
    <citation type="journal article" date="2016" name="Nat. Commun.">
        <title>Ectomycorrhizal ecology is imprinted in the genome of the dominant symbiotic fungus Cenococcum geophilum.</title>
        <authorList>
            <consortium name="DOE Joint Genome Institute"/>
            <person name="Peter M."/>
            <person name="Kohler A."/>
            <person name="Ohm R.A."/>
            <person name="Kuo A."/>
            <person name="Krutzmann J."/>
            <person name="Morin E."/>
            <person name="Arend M."/>
            <person name="Barry K.W."/>
            <person name="Binder M."/>
            <person name="Choi C."/>
            <person name="Clum A."/>
            <person name="Copeland A."/>
            <person name="Grisel N."/>
            <person name="Haridas S."/>
            <person name="Kipfer T."/>
            <person name="LaButti K."/>
            <person name="Lindquist E."/>
            <person name="Lipzen A."/>
            <person name="Maire R."/>
            <person name="Meier B."/>
            <person name="Mihaltcheva S."/>
            <person name="Molinier V."/>
            <person name="Murat C."/>
            <person name="Poggeler S."/>
            <person name="Quandt C.A."/>
            <person name="Sperisen C."/>
            <person name="Tritt A."/>
            <person name="Tisserant E."/>
            <person name="Crous P.W."/>
            <person name="Henrissat B."/>
            <person name="Nehls U."/>
            <person name="Egli S."/>
            <person name="Spatafora J.W."/>
            <person name="Grigoriev I.V."/>
            <person name="Martin F.M."/>
        </authorList>
    </citation>
    <scope>NUCLEOTIDE SEQUENCE [LARGE SCALE GENOMIC DNA]</scope>
    <source>
        <strain evidence="4 5">CBS 207.34</strain>
    </source>
</reference>
<sequence>MSHPVSALSNGGLGNGMMDGSGTINPAALNSSGSHQTVAPQASPRGVKRSRSPDTYGDVPSSDRDESKPRKRGRPPKTKVSESPRSSTQPPPTPSQPAPAPVQTPQLKSTPLPQTSPTQASPPKSTPTKGTVIKALPTVRDHTTDQLNPEGDEYIPREYDDAGEKKVTATGHPLDGREYRCRTFFVPNRGDKLFMLATECARVLGYRDSYLLFNKNRSLYKIIATQAEKDDLIHQEILPYSYRSRQIAIVTARSMFRQFGSRLIVNGRRVRDDYWESKARKQGFTEEDAAGEKRPGAAKAREAAAAEASHAHSLTSLPHGEIIYSNGPTNLDHGIGGINPATLAPLPMINLAPTDDLRPRDYSNVQRPRHEISGAAYQDRTQPSTSSEILNQAAQTAEFNKALGVQRSSRERYLNDIWKRPHEPPVASPQRQGTVDGESIPQVTQAIQSPHLPSSTTAVGAGQHNMVSHPPQTQTQMMTPQSYPQQPHPQNPMIPSPIRQMQQPLRPEQMHHRSPSLGIGPGATHGQPGGYGYPPGQMWPPGQPQPSPLSQHHNMQPYTQHTPQQSPHPQQSPLHAPPQLHQSQSSGSMHQTPMQQYTTMGAMGNTGYPNMGRNPYQPSPSPQQFLHQSTATQQPSMQGWAPGPPGPQPGWQAF</sequence>
<dbReference type="Proteomes" id="UP000250140">
    <property type="component" value="Unassembled WGS sequence"/>
</dbReference>
<feature type="compositionally biased region" description="Pro residues" evidence="3">
    <location>
        <begin position="537"/>
        <end position="547"/>
    </location>
</feature>
<evidence type="ECO:0008006" key="6">
    <source>
        <dbReference type="Google" id="ProtNLM"/>
    </source>
</evidence>
<feature type="compositionally biased region" description="Pro residues" evidence="3">
    <location>
        <begin position="89"/>
        <end position="102"/>
    </location>
</feature>
<dbReference type="AlphaFoldDB" id="A0A8E2ESQ6"/>
<dbReference type="OrthoDB" id="5598844at2759"/>
<evidence type="ECO:0000313" key="5">
    <source>
        <dbReference type="Proteomes" id="UP000250140"/>
    </source>
</evidence>
<dbReference type="GO" id="GO:0016586">
    <property type="term" value="C:RSC-type complex"/>
    <property type="evidence" value="ECO:0007669"/>
    <property type="project" value="TreeGrafter"/>
</dbReference>
<evidence type="ECO:0000256" key="3">
    <source>
        <dbReference type="SAM" id="MobiDB-lite"/>
    </source>
</evidence>
<keyword evidence="5" id="KW-1185">Reference proteome</keyword>